<accession>A0A3B0XV71</accession>
<proteinExistence type="predicted"/>
<reference evidence="1" key="1">
    <citation type="submission" date="2018-06" db="EMBL/GenBank/DDBJ databases">
        <authorList>
            <person name="Zhirakovskaya E."/>
        </authorList>
    </citation>
    <scope>NUCLEOTIDE SEQUENCE</scope>
</reference>
<organism evidence="1">
    <name type="scientific">hydrothermal vent metagenome</name>
    <dbReference type="NCBI Taxonomy" id="652676"/>
    <lineage>
        <taxon>unclassified sequences</taxon>
        <taxon>metagenomes</taxon>
        <taxon>ecological metagenomes</taxon>
    </lineage>
</organism>
<gene>
    <name evidence="1" type="ORF">MNBD_GAMMA09-3292</name>
</gene>
<dbReference type="SUPFAM" id="SSF56935">
    <property type="entry name" value="Porins"/>
    <property type="match status" value="1"/>
</dbReference>
<dbReference type="EMBL" id="UOFI01000069">
    <property type="protein sequence ID" value="VAW65789.1"/>
    <property type="molecule type" value="Genomic_DNA"/>
</dbReference>
<sequence>MSTMNLSFNFFQFAVYASCLFLSISAYAAEWKTEPSVFFNTQYNDNVRMRSKINNPEGSSGFTLEPRVKFKGEELKLWDMAVDARGKITRYQSIEDGDSENVFFIFNGGRQTERSNWRLKASYEQNTNFDTSFDTESPDAGILSDRTDRTTSTIEPSVSWSPSETSQIQLSLNATDVSYDEVIRLTYKDYTYDTVQFLANWLVAENHKTGFTSSYAEYDSPDTNFSYNQVVLQADYTYTINELSNFSLSLGGRRLESLRENQFIGCVDPGDFLAFGCPISGPAFADLGSKDDGTITNVSYARESETASHSLRAGRSVIPSSFGGVQDKRNITYQFKFKNTERLTTELILDAYKTDTIRGNPFYDRSRYRVEPTVVYKLSRNWNLKFIYRYINQSYTNRINADSESNAVFINLFLHWPKLVSSY</sequence>
<dbReference type="AlphaFoldDB" id="A0A3B0XV71"/>
<protein>
    <submittedName>
        <fullName evidence="1">Uncharacterized protein</fullName>
    </submittedName>
</protein>
<name>A0A3B0XV71_9ZZZZ</name>
<evidence type="ECO:0000313" key="1">
    <source>
        <dbReference type="EMBL" id="VAW65789.1"/>
    </source>
</evidence>